<sequence length="109" mass="12120">MYLGGCAPDLTLRLAGYPLCAFGTIAVIELQTGSLDNKHRGKAVKYTEELLEANPDRLFAFCLLTNTEELQVFRASRTVRTSTRASGSEFVFECSDLVSLCGEQYRYLP</sequence>
<reference evidence="1 2" key="1">
    <citation type="submission" date="2017-08" db="EMBL/GenBank/DDBJ databases">
        <title>Acidophilic green algal genome provides insights into adaptation to an acidic environment.</title>
        <authorList>
            <person name="Hirooka S."/>
            <person name="Hirose Y."/>
            <person name="Kanesaki Y."/>
            <person name="Higuchi S."/>
            <person name="Fujiwara T."/>
            <person name="Onuma R."/>
            <person name="Era A."/>
            <person name="Ohbayashi R."/>
            <person name="Uzuka A."/>
            <person name="Nozaki H."/>
            <person name="Yoshikawa H."/>
            <person name="Miyagishima S.Y."/>
        </authorList>
    </citation>
    <scope>NUCLEOTIDE SEQUENCE [LARGE SCALE GENOMIC DNA]</scope>
    <source>
        <strain evidence="1 2">NIES-2499</strain>
    </source>
</reference>
<organism evidence="1 2">
    <name type="scientific">Chlamydomonas eustigma</name>
    <dbReference type="NCBI Taxonomy" id="1157962"/>
    <lineage>
        <taxon>Eukaryota</taxon>
        <taxon>Viridiplantae</taxon>
        <taxon>Chlorophyta</taxon>
        <taxon>core chlorophytes</taxon>
        <taxon>Chlorophyceae</taxon>
        <taxon>CS clade</taxon>
        <taxon>Chlamydomonadales</taxon>
        <taxon>Chlamydomonadaceae</taxon>
        <taxon>Chlamydomonas</taxon>
    </lineage>
</organism>
<accession>A0A250X4T4</accession>
<dbReference type="EMBL" id="BEGY01000029">
    <property type="protein sequence ID" value="GAX78097.1"/>
    <property type="molecule type" value="Genomic_DNA"/>
</dbReference>
<comment type="caution">
    <text evidence="1">The sequence shown here is derived from an EMBL/GenBank/DDBJ whole genome shotgun (WGS) entry which is preliminary data.</text>
</comment>
<dbReference type="OrthoDB" id="5979581at2759"/>
<name>A0A250X4T4_9CHLO</name>
<evidence type="ECO:0000313" key="1">
    <source>
        <dbReference type="EMBL" id="GAX78097.1"/>
    </source>
</evidence>
<evidence type="ECO:0000313" key="2">
    <source>
        <dbReference type="Proteomes" id="UP000232323"/>
    </source>
</evidence>
<keyword evidence="2" id="KW-1185">Reference proteome</keyword>
<dbReference type="AlphaFoldDB" id="A0A250X4T4"/>
<proteinExistence type="predicted"/>
<protein>
    <submittedName>
        <fullName evidence="1">Uncharacterized protein</fullName>
    </submittedName>
</protein>
<gene>
    <name evidence="1" type="ORF">CEUSTIGMA_g5539.t1</name>
</gene>
<dbReference type="Proteomes" id="UP000232323">
    <property type="component" value="Unassembled WGS sequence"/>
</dbReference>